<reference evidence="8 9" key="1">
    <citation type="submission" date="2016-10" db="EMBL/GenBank/DDBJ databases">
        <authorList>
            <person name="de Groot N.N."/>
        </authorList>
    </citation>
    <scope>NUCLEOTIDE SEQUENCE [LARGE SCALE GENOMIC DNA]</scope>
    <source>
        <strain evidence="8 9">DSM 21668</strain>
    </source>
</reference>
<gene>
    <name evidence="8" type="ORF">SAMN04488090_4597</name>
</gene>
<dbReference type="Gene3D" id="1.20.1200.10">
    <property type="entry name" value="Cobalamin adenosyltransferase-like"/>
    <property type="match status" value="1"/>
</dbReference>
<dbReference type="Proteomes" id="UP000198901">
    <property type="component" value="Unassembled WGS sequence"/>
</dbReference>
<dbReference type="SUPFAM" id="SSF89028">
    <property type="entry name" value="Cobalamin adenosyltransferase-like"/>
    <property type="match status" value="1"/>
</dbReference>
<comment type="catalytic activity">
    <reaction evidence="6">
        <text>2 cob(II)yrinate a,c diamide + reduced [electron-transfer flavoprotein] + 2 ATP = 2 adenosylcob(III)yrinate a,c-diamide + 2 triphosphate + oxidized [electron-transfer flavoprotein] + 3 H(+)</text>
        <dbReference type="Rhea" id="RHEA:11528"/>
        <dbReference type="Rhea" id="RHEA-COMP:10685"/>
        <dbReference type="Rhea" id="RHEA-COMP:10686"/>
        <dbReference type="ChEBI" id="CHEBI:15378"/>
        <dbReference type="ChEBI" id="CHEBI:18036"/>
        <dbReference type="ChEBI" id="CHEBI:30616"/>
        <dbReference type="ChEBI" id="CHEBI:57692"/>
        <dbReference type="ChEBI" id="CHEBI:58307"/>
        <dbReference type="ChEBI" id="CHEBI:58503"/>
        <dbReference type="ChEBI" id="CHEBI:58537"/>
        <dbReference type="EC" id="2.5.1.17"/>
    </reaction>
</comment>
<dbReference type="EC" id="2.5.1.17" evidence="6"/>
<protein>
    <recommendedName>
        <fullName evidence="6">Corrinoid adenosyltransferase</fullName>
        <ecNumber evidence="6">2.5.1.17</ecNumber>
    </recommendedName>
    <alternativeName>
        <fullName evidence="6">Cob(II)alamin adenosyltransferase</fullName>
    </alternativeName>
    <alternativeName>
        <fullName evidence="6">Cob(II)yrinic acid a,c-diamide adenosyltransferase</fullName>
    </alternativeName>
    <alternativeName>
        <fullName evidence="6">Cobinamide/cobalamin adenosyltransferase</fullName>
    </alternativeName>
</protein>
<dbReference type="AlphaFoldDB" id="A0A1G9XG85"/>
<dbReference type="PANTHER" id="PTHR12213:SF0">
    <property type="entry name" value="CORRINOID ADENOSYLTRANSFERASE MMAB"/>
    <property type="match status" value="1"/>
</dbReference>
<name>A0A1G9XG85_9BACT</name>
<comment type="subunit">
    <text evidence="2">Homotrimer.</text>
</comment>
<dbReference type="InterPro" id="IPR016030">
    <property type="entry name" value="CblAdoTrfase-like"/>
</dbReference>
<dbReference type="FunFam" id="1.20.1200.10:FF:000001">
    <property type="entry name" value="Cob(I)yrinic acid a,c-diamide adenosyltransferase"/>
    <property type="match status" value="1"/>
</dbReference>
<evidence type="ECO:0000256" key="2">
    <source>
        <dbReference type="ARBA" id="ARBA00011233"/>
    </source>
</evidence>
<dbReference type="GO" id="GO:0009236">
    <property type="term" value="P:cobalamin biosynthetic process"/>
    <property type="evidence" value="ECO:0007669"/>
    <property type="project" value="UniProtKB-UniRule"/>
</dbReference>
<dbReference type="Pfam" id="PF01923">
    <property type="entry name" value="Cob_adeno_trans"/>
    <property type="match status" value="1"/>
</dbReference>
<sequence length="185" mass="21022">MKIYTRTGDDGTTALISGKRISKAALRIDAYGTVDELNSFIGLLRDQPVNESRKAFLKEVQDRLFTIGAHLADDPDRSAARRIPDLFESDVDGLEQAMDEMDRELPPLRHFVLPGGHPSVSFAHVARTVCRRAERQVVALTEEAETDPLILRYLNRLSDYFFVLSRKMSQELGTEEVRWIPRTHP</sequence>
<accession>A0A1G9XG85</accession>
<evidence type="ECO:0000256" key="1">
    <source>
        <dbReference type="ARBA" id="ARBA00007487"/>
    </source>
</evidence>
<dbReference type="InterPro" id="IPR036451">
    <property type="entry name" value="CblAdoTrfase-like_sf"/>
</dbReference>
<evidence type="ECO:0000256" key="3">
    <source>
        <dbReference type="ARBA" id="ARBA00022679"/>
    </source>
</evidence>
<keyword evidence="5 6" id="KW-0067">ATP-binding</keyword>
<proteinExistence type="inferred from homology"/>
<comment type="pathway">
    <text evidence="6">Cofactor biosynthesis; adenosylcobalamin biosynthesis; adenosylcobalamin from cob(II)yrinate a,c-diamide: step 2/7.</text>
</comment>
<dbReference type="GO" id="GO:0008817">
    <property type="term" value="F:corrinoid adenosyltransferase activity"/>
    <property type="evidence" value="ECO:0007669"/>
    <property type="project" value="UniProtKB-UniRule"/>
</dbReference>
<evidence type="ECO:0000256" key="6">
    <source>
        <dbReference type="RuleBase" id="RU366026"/>
    </source>
</evidence>
<organism evidence="8 9">
    <name type="scientific">Siphonobacter aquaeclarae</name>
    <dbReference type="NCBI Taxonomy" id="563176"/>
    <lineage>
        <taxon>Bacteria</taxon>
        <taxon>Pseudomonadati</taxon>
        <taxon>Bacteroidota</taxon>
        <taxon>Cytophagia</taxon>
        <taxon>Cytophagales</taxon>
        <taxon>Cytophagaceae</taxon>
        <taxon>Siphonobacter</taxon>
    </lineage>
</organism>
<dbReference type="STRING" id="563176.SAMN04488090_4597"/>
<evidence type="ECO:0000256" key="5">
    <source>
        <dbReference type="ARBA" id="ARBA00022840"/>
    </source>
</evidence>
<dbReference type="OrthoDB" id="9778896at2"/>
<evidence type="ECO:0000259" key="7">
    <source>
        <dbReference type="Pfam" id="PF01923"/>
    </source>
</evidence>
<keyword evidence="3 6" id="KW-0808">Transferase</keyword>
<dbReference type="PANTHER" id="PTHR12213">
    <property type="entry name" value="CORRINOID ADENOSYLTRANSFERASE"/>
    <property type="match status" value="1"/>
</dbReference>
<comment type="similarity">
    <text evidence="1 6">Belongs to the Cob(I)alamin adenosyltransferase family.</text>
</comment>
<keyword evidence="6" id="KW-0169">Cobalamin biosynthesis</keyword>
<feature type="domain" description="Cobalamin adenosyltransferase-like" evidence="7">
    <location>
        <begin position="3"/>
        <end position="167"/>
    </location>
</feature>
<dbReference type="InterPro" id="IPR029499">
    <property type="entry name" value="PduO-typ"/>
</dbReference>
<evidence type="ECO:0000313" key="8">
    <source>
        <dbReference type="EMBL" id="SDM95541.1"/>
    </source>
</evidence>
<dbReference type="GO" id="GO:0005524">
    <property type="term" value="F:ATP binding"/>
    <property type="evidence" value="ECO:0007669"/>
    <property type="project" value="UniProtKB-UniRule"/>
</dbReference>
<dbReference type="RefSeq" id="WP_093208207.1">
    <property type="nucleotide sequence ID" value="NZ_FNGS01000011.1"/>
</dbReference>
<keyword evidence="9" id="KW-1185">Reference proteome</keyword>
<evidence type="ECO:0000256" key="4">
    <source>
        <dbReference type="ARBA" id="ARBA00022741"/>
    </source>
</evidence>
<keyword evidence="4 6" id="KW-0547">Nucleotide-binding</keyword>
<dbReference type="EMBL" id="FNGS01000011">
    <property type="protein sequence ID" value="SDM95541.1"/>
    <property type="molecule type" value="Genomic_DNA"/>
</dbReference>
<comment type="catalytic activity">
    <reaction evidence="6">
        <text>2 cob(II)alamin + reduced [electron-transfer flavoprotein] + 2 ATP = 2 adenosylcob(III)alamin + 2 triphosphate + oxidized [electron-transfer flavoprotein] + 3 H(+)</text>
        <dbReference type="Rhea" id="RHEA:28671"/>
        <dbReference type="Rhea" id="RHEA-COMP:10685"/>
        <dbReference type="Rhea" id="RHEA-COMP:10686"/>
        <dbReference type="ChEBI" id="CHEBI:15378"/>
        <dbReference type="ChEBI" id="CHEBI:16304"/>
        <dbReference type="ChEBI" id="CHEBI:18036"/>
        <dbReference type="ChEBI" id="CHEBI:18408"/>
        <dbReference type="ChEBI" id="CHEBI:30616"/>
        <dbReference type="ChEBI" id="CHEBI:57692"/>
        <dbReference type="ChEBI" id="CHEBI:58307"/>
        <dbReference type="EC" id="2.5.1.17"/>
    </reaction>
</comment>
<dbReference type="NCBIfam" id="TIGR00636">
    <property type="entry name" value="PduO_Nterm"/>
    <property type="match status" value="1"/>
</dbReference>
<evidence type="ECO:0000313" key="9">
    <source>
        <dbReference type="Proteomes" id="UP000198901"/>
    </source>
</evidence>
<dbReference type="UniPathway" id="UPA00148">
    <property type="reaction ID" value="UER00233"/>
</dbReference>